<evidence type="ECO:0000313" key="8">
    <source>
        <dbReference type="Proteomes" id="UP000654452"/>
    </source>
</evidence>
<keyword evidence="2 4" id="KW-0238">DNA-binding</keyword>
<dbReference type="InterPro" id="IPR044068">
    <property type="entry name" value="CB"/>
</dbReference>
<dbReference type="EMBL" id="JAEPIV010000020">
    <property type="protein sequence ID" value="MBK4722040.1"/>
    <property type="molecule type" value="Genomic_DNA"/>
</dbReference>
<dbReference type="InterPro" id="IPR002104">
    <property type="entry name" value="Integrase_catalytic"/>
</dbReference>
<evidence type="ECO:0000259" key="5">
    <source>
        <dbReference type="PROSITE" id="PS51898"/>
    </source>
</evidence>
<organism evidence="7 8">
    <name type="scientific">Azospirillum aestuarii</name>
    <dbReference type="NCBI Taxonomy" id="2802052"/>
    <lineage>
        <taxon>Bacteria</taxon>
        <taxon>Pseudomonadati</taxon>
        <taxon>Pseudomonadota</taxon>
        <taxon>Alphaproteobacteria</taxon>
        <taxon>Rhodospirillales</taxon>
        <taxon>Azospirillaceae</taxon>
        <taxon>Azospirillum</taxon>
    </lineage>
</organism>
<name>A0ABS1I4Y6_9PROT</name>
<proteinExistence type="predicted"/>
<dbReference type="PROSITE" id="PS51900">
    <property type="entry name" value="CB"/>
    <property type="match status" value="2"/>
</dbReference>
<dbReference type="PROSITE" id="PS51898">
    <property type="entry name" value="TYR_RECOMBINASE"/>
    <property type="match status" value="1"/>
</dbReference>
<dbReference type="Gene3D" id="1.10.443.10">
    <property type="entry name" value="Intergrase catalytic core"/>
    <property type="match status" value="1"/>
</dbReference>
<dbReference type="PANTHER" id="PTHR34605:SF4">
    <property type="entry name" value="DNA ADENINE METHYLTRANSFERASE"/>
    <property type="match status" value="1"/>
</dbReference>
<feature type="domain" description="Tyr recombinase" evidence="5">
    <location>
        <begin position="232"/>
        <end position="446"/>
    </location>
</feature>
<evidence type="ECO:0000256" key="1">
    <source>
        <dbReference type="ARBA" id="ARBA00022908"/>
    </source>
</evidence>
<evidence type="ECO:0000259" key="6">
    <source>
        <dbReference type="PROSITE" id="PS51900"/>
    </source>
</evidence>
<comment type="caution">
    <text evidence="7">The sequence shown here is derived from an EMBL/GenBank/DDBJ whole genome shotgun (WGS) entry which is preliminary data.</text>
</comment>
<dbReference type="SUPFAM" id="SSF47823">
    <property type="entry name" value="lambda integrase-like, N-terminal domain"/>
    <property type="match status" value="2"/>
</dbReference>
<dbReference type="InterPro" id="IPR052925">
    <property type="entry name" value="Phage_Integrase-like_Recomb"/>
</dbReference>
<sequence length="453" mass="47549">MAETTAIAPAIPFALVSTLSAATVERLRAAIARPMAAATRRALLGDGRIFVRWCAQANQVALPASPATVQAFLAAARAAGRKASTLRRYRSSLVWWHATAGFANPCAAPGTGTAVAAAPVPPDEVILGRLDAYLALAQRAMAPATLRALRADARVFAAWCAARSLPWLPAAPETVQAFVDDLGASRRPATVARYLGSIATLHRAAGTANPCDHWRVQLARKAHRQEQGARQRQARPLGDAELAAILDRLSPDGGAASLRALRDRALLLVGRDTLARADELVALRWADLEPVDPDDPAAGPGEGTILIRRSKTDQAGEGAMAWLSADAMVVLAAWRAAIEAAIDPATGAPAGAGTFLFRSLARRGFGERMSTAAVRRVVAERAANADPLAAGFTGHSLRVGAAQDLLAAGVDLAGLMQAGRWKSPQMPARYTERLRATRGAVAQVRRARGAADT</sequence>
<evidence type="ECO:0000256" key="2">
    <source>
        <dbReference type="ARBA" id="ARBA00023125"/>
    </source>
</evidence>
<keyword evidence="1" id="KW-0229">DNA integration</keyword>
<dbReference type="SUPFAM" id="SSF56349">
    <property type="entry name" value="DNA breaking-rejoining enzymes"/>
    <property type="match status" value="1"/>
</dbReference>
<keyword evidence="8" id="KW-1185">Reference proteome</keyword>
<dbReference type="InterPro" id="IPR013762">
    <property type="entry name" value="Integrase-like_cat_sf"/>
</dbReference>
<accession>A0ABS1I4Y6</accession>
<evidence type="ECO:0000313" key="7">
    <source>
        <dbReference type="EMBL" id="MBK4722040.1"/>
    </source>
</evidence>
<evidence type="ECO:0000256" key="3">
    <source>
        <dbReference type="ARBA" id="ARBA00023172"/>
    </source>
</evidence>
<gene>
    <name evidence="7" type="ORF">JJL56_24610</name>
</gene>
<feature type="domain" description="Core-binding (CB)" evidence="6">
    <location>
        <begin position="22"/>
        <end position="101"/>
    </location>
</feature>
<dbReference type="PANTHER" id="PTHR34605">
    <property type="entry name" value="PHAGE_INTEGRASE DOMAIN-CONTAINING PROTEIN"/>
    <property type="match status" value="1"/>
</dbReference>
<dbReference type="Pfam" id="PF00589">
    <property type="entry name" value="Phage_integrase"/>
    <property type="match status" value="1"/>
</dbReference>
<dbReference type="Pfam" id="PF02899">
    <property type="entry name" value="Phage_int_SAM_1"/>
    <property type="match status" value="1"/>
</dbReference>
<reference evidence="7 8" key="1">
    <citation type="submission" date="2021-01" db="EMBL/GenBank/DDBJ databases">
        <title>Azospirillum sp. YIM DDC1 draft genome.</title>
        <authorList>
            <person name="Wang Y.-X."/>
        </authorList>
    </citation>
    <scope>NUCLEOTIDE SEQUENCE [LARGE SCALE GENOMIC DNA]</scope>
    <source>
        <strain evidence="7 8">YIM DDC1</strain>
    </source>
</reference>
<dbReference type="Gene3D" id="1.10.150.130">
    <property type="match status" value="2"/>
</dbReference>
<feature type="domain" description="Core-binding (CB)" evidence="6">
    <location>
        <begin position="121"/>
        <end position="206"/>
    </location>
</feature>
<dbReference type="InterPro" id="IPR010998">
    <property type="entry name" value="Integrase_recombinase_N"/>
</dbReference>
<evidence type="ECO:0000256" key="4">
    <source>
        <dbReference type="PROSITE-ProRule" id="PRU01248"/>
    </source>
</evidence>
<dbReference type="InterPro" id="IPR011010">
    <property type="entry name" value="DNA_brk_join_enz"/>
</dbReference>
<dbReference type="RefSeq" id="WP_200486673.1">
    <property type="nucleotide sequence ID" value="NZ_JAEPIV010000020.1"/>
</dbReference>
<dbReference type="Proteomes" id="UP000654452">
    <property type="component" value="Unassembled WGS sequence"/>
</dbReference>
<protein>
    <submittedName>
        <fullName evidence="7">Site-specific integrase</fullName>
    </submittedName>
</protein>
<dbReference type="InterPro" id="IPR004107">
    <property type="entry name" value="Integrase_SAM-like_N"/>
</dbReference>
<keyword evidence="3" id="KW-0233">DNA recombination</keyword>